<feature type="region of interest" description="Disordered" evidence="1">
    <location>
        <begin position="710"/>
        <end position="731"/>
    </location>
</feature>
<dbReference type="GO" id="GO:0005096">
    <property type="term" value="F:GTPase activator activity"/>
    <property type="evidence" value="ECO:0007669"/>
    <property type="project" value="InterPro"/>
</dbReference>
<dbReference type="InterPro" id="IPR027038">
    <property type="entry name" value="RanGap"/>
</dbReference>
<gene>
    <name evidence="2" type="ORF">Cvel_14852.t2.CR1</name>
</gene>
<dbReference type="GO" id="GO:0005634">
    <property type="term" value="C:nucleus"/>
    <property type="evidence" value="ECO:0007669"/>
    <property type="project" value="TreeGrafter"/>
</dbReference>
<dbReference type="InterPro" id="IPR032675">
    <property type="entry name" value="LRR_dom_sf"/>
</dbReference>
<dbReference type="PANTHER" id="PTHR24113:SF15">
    <property type="entry name" value="NACHT DOMAIN-CONTAINING PROTEIN"/>
    <property type="match status" value="1"/>
</dbReference>
<reference evidence="2" key="1">
    <citation type="submission" date="2014-11" db="EMBL/GenBank/DDBJ databases">
        <title>Molecular phylogeny of cliff fern family Woodsiaceae with morphological implications.</title>
        <authorList>
            <person name="Shao Y.-Z."/>
            <person name="Wei R."/>
            <person name="Zhang X.-C."/>
        </authorList>
    </citation>
    <scope>NUCLEOTIDE SEQUENCE</scope>
</reference>
<feature type="region of interest" description="Disordered" evidence="1">
    <location>
        <begin position="1"/>
        <end position="27"/>
    </location>
</feature>
<evidence type="ECO:0000256" key="1">
    <source>
        <dbReference type="SAM" id="MobiDB-lite"/>
    </source>
</evidence>
<proteinExistence type="predicted"/>
<dbReference type="GO" id="GO:0006913">
    <property type="term" value="P:nucleocytoplasmic transport"/>
    <property type="evidence" value="ECO:0007669"/>
    <property type="project" value="TreeGrafter"/>
</dbReference>
<sequence>MGCGGSTAAATKAFVEDDPSTGKRDLEHLPVTPSLLSLKLLSDLCGLSPQQRTASSSSSAVPVWLFNADFLLNWWKGESASGTRGESVETLARQTFKKLPDSRTKLPESCGGVPALLLDKEGKDSLLLHGQTNTLIVAGDVPPSVSNEDSLTALLIFLEREGAKTPTGTRNMAVYFKPLSLLHPPQEGSLSPVMKEGHSAHDLLLSHSETHTVIFSSSPLPTQIFETPAKTPEKAEEMRRQRMALEDSLSPSERLQLQIAAHKETVTVVSVNAQDRGQSTILPAMPIPSEMTEALVRSGGSELVTRAQNHAERVGPSLLSVGFPPPQRGGGSFNSEDAQTVLATLREIEKRLKKDPSSRPLRVTAIRLGSPLLDDSGLQKFLSSKQEPPPPLQLSCTSAVKHFSLQTASVSPSGLSYLLEAISSAPCAKTFQTLDLSNCPSLGDSGVKALLAFVERCAGQRKEKAGVGSEGGSELREVRLRGSAVSEALQRQVDEKLFMHHNLPVLLQELSDTAEGRGTSVKCINLNHRGCGDEAAAVLSRFLDRLSSQGQKRILSSVTVLSLQGSSLSQRGLSAVLEGLKGQPAVNLEKIDVRDCRLLTDSCEISLIHWLEETIENGGDIECILFDGSSVSKECQKRVHGVLHGARTASALTKKMGIHSSGGPPGCPRTAALDFSGSTDVGDEAIERLVNALVGPTPSRHSNGTVEFGASVETQKNDPRGSSKGLLQSPRKKRPLVLTAIDLSGTKVGDGGVSALARVLTNGTAPLETLLELEEEENAGEKSPCRKDKQNLTPMLDLGHEDRLKMTSNEFIVFPARGGHGGGHHSVVSQSTTATSRWFSNKNASSTRNTTPYPEGDNTGGLKVIRLCNTQVTHRGLTELSVAVSAAANKESTIGGLEEFDLSGCEGITDEAEMPIATILNAAAEAAGPEGARLRVVRLEGTQMSDAVRERILERVACQQAKAALYESLGPIEADVNDLLGGLLIKCETNGRADLLFVDF</sequence>
<dbReference type="SMART" id="SM00367">
    <property type="entry name" value="LRR_CC"/>
    <property type="match status" value="4"/>
</dbReference>
<accession>A0A0K6S665</accession>
<organism evidence="2">
    <name type="scientific">Chromera velia CCMP2878</name>
    <dbReference type="NCBI Taxonomy" id="1169474"/>
    <lineage>
        <taxon>Eukaryota</taxon>
        <taxon>Sar</taxon>
        <taxon>Alveolata</taxon>
        <taxon>Colpodellida</taxon>
        <taxon>Chromeraceae</taxon>
        <taxon>Chromera</taxon>
    </lineage>
</organism>
<dbReference type="Pfam" id="PF13516">
    <property type="entry name" value="LRR_6"/>
    <property type="match status" value="2"/>
</dbReference>
<dbReference type="AlphaFoldDB" id="A0A0K6S665"/>
<name>A0A0K6S665_9ALVE</name>
<dbReference type="PANTHER" id="PTHR24113">
    <property type="entry name" value="RAN GTPASE-ACTIVATING PROTEIN 1"/>
    <property type="match status" value="1"/>
</dbReference>
<dbReference type="Gene3D" id="3.80.10.10">
    <property type="entry name" value="Ribonuclease Inhibitor"/>
    <property type="match status" value="3"/>
</dbReference>
<dbReference type="EMBL" id="CDMZ01000081">
    <property type="protein sequence ID" value="CUC09011.1"/>
    <property type="molecule type" value="Genomic_DNA"/>
</dbReference>
<dbReference type="VEuPathDB" id="CryptoDB:Cvel_14852"/>
<dbReference type="GO" id="GO:0005829">
    <property type="term" value="C:cytosol"/>
    <property type="evidence" value="ECO:0007669"/>
    <property type="project" value="TreeGrafter"/>
</dbReference>
<dbReference type="InterPro" id="IPR001611">
    <property type="entry name" value="Leu-rich_rpt"/>
</dbReference>
<evidence type="ECO:0000313" key="2">
    <source>
        <dbReference type="EMBL" id="CUC09011.1"/>
    </source>
</evidence>
<dbReference type="SUPFAM" id="SSF52047">
    <property type="entry name" value="RNI-like"/>
    <property type="match status" value="1"/>
</dbReference>
<dbReference type="GO" id="GO:0031267">
    <property type="term" value="F:small GTPase binding"/>
    <property type="evidence" value="ECO:0007669"/>
    <property type="project" value="TreeGrafter"/>
</dbReference>
<dbReference type="SMART" id="SM00368">
    <property type="entry name" value="LRR_RI"/>
    <property type="match status" value="4"/>
</dbReference>
<dbReference type="InterPro" id="IPR006553">
    <property type="entry name" value="Leu-rich_rpt_Cys-con_subtyp"/>
</dbReference>
<protein>
    <submittedName>
        <fullName evidence="2">Uncharacterized protein</fullName>
    </submittedName>
</protein>
<dbReference type="GO" id="GO:0048471">
    <property type="term" value="C:perinuclear region of cytoplasm"/>
    <property type="evidence" value="ECO:0007669"/>
    <property type="project" value="TreeGrafter"/>
</dbReference>